<keyword evidence="5 10" id="KW-0472">Membrane</keyword>
<keyword evidence="10" id="KW-0915">Sodium</keyword>
<proteinExistence type="inferred from homology"/>
<feature type="binding site" evidence="10">
    <location>
        <position position="63"/>
    </location>
    <ligand>
        <name>Na(+)</name>
        <dbReference type="ChEBI" id="CHEBI:29101"/>
        <note>structural</note>
    </ligand>
</feature>
<comment type="subcellular location">
    <subcellularLocation>
        <location evidence="1 10">Cell membrane</location>
        <topology evidence="1 10">Multi-pass membrane protein</topology>
    </subcellularLocation>
</comment>
<evidence type="ECO:0000256" key="5">
    <source>
        <dbReference type="ARBA" id="ARBA00023136"/>
    </source>
</evidence>
<reference evidence="12" key="1">
    <citation type="submission" date="2016-10" db="EMBL/GenBank/DDBJ databases">
        <authorList>
            <person name="Varghese N."/>
            <person name="Submissions S."/>
        </authorList>
    </citation>
    <scope>NUCLEOTIDE SEQUENCE [LARGE SCALE GENOMIC DNA]</scope>
    <source>
        <strain evidence="12">CGMCC 1.3566</strain>
    </source>
</reference>
<sequence length="111" mass="12694">MGVFLGGCFGAFSRAWISHWLNQNDFPWGTWIVNILGSILLGFILAFDFQNHWLHIFGIGFCGAFTTYSTFSLETIKLIEQKKWIQSFVYLGTSIGVSLIIVMSIFYFFTT</sequence>
<accession>A0A1H9YCJ0</accession>
<evidence type="ECO:0000256" key="7">
    <source>
        <dbReference type="ARBA" id="ARBA00035120"/>
    </source>
</evidence>
<evidence type="ECO:0000256" key="9">
    <source>
        <dbReference type="ARBA" id="ARBA00049940"/>
    </source>
</evidence>
<feature type="binding site" evidence="10">
    <location>
        <position position="66"/>
    </location>
    <ligand>
        <name>Na(+)</name>
        <dbReference type="ChEBI" id="CHEBI:29101"/>
        <note>structural</note>
    </ligand>
</feature>
<dbReference type="GO" id="GO:0046872">
    <property type="term" value="F:metal ion binding"/>
    <property type="evidence" value="ECO:0007669"/>
    <property type="project" value="UniProtKB-KW"/>
</dbReference>
<dbReference type="PANTHER" id="PTHR28259:SF1">
    <property type="entry name" value="FLUORIDE EXPORT PROTEIN 1-RELATED"/>
    <property type="match status" value="1"/>
</dbReference>
<keyword evidence="12" id="KW-1185">Reference proteome</keyword>
<keyword evidence="6 10" id="KW-0407">Ion channel</keyword>
<evidence type="ECO:0000313" key="11">
    <source>
        <dbReference type="EMBL" id="SES66574.1"/>
    </source>
</evidence>
<dbReference type="HAMAP" id="MF_00454">
    <property type="entry name" value="FluC"/>
    <property type="match status" value="1"/>
</dbReference>
<dbReference type="STRING" id="237682.SAMN05421676_101110"/>
<evidence type="ECO:0000313" key="12">
    <source>
        <dbReference type="Proteomes" id="UP000199095"/>
    </source>
</evidence>
<organism evidence="11 12">
    <name type="scientific">Salinibacillus kushneri</name>
    <dbReference type="NCBI Taxonomy" id="237682"/>
    <lineage>
        <taxon>Bacteria</taxon>
        <taxon>Bacillati</taxon>
        <taxon>Bacillota</taxon>
        <taxon>Bacilli</taxon>
        <taxon>Bacillales</taxon>
        <taxon>Bacillaceae</taxon>
        <taxon>Salinibacillus</taxon>
    </lineage>
</organism>
<evidence type="ECO:0000256" key="6">
    <source>
        <dbReference type="ARBA" id="ARBA00023303"/>
    </source>
</evidence>
<feature type="transmembrane region" description="Helical" evidence="10">
    <location>
        <begin position="53"/>
        <end position="76"/>
    </location>
</feature>
<evidence type="ECO:0000256" key="8">
    <source>
        <dbReference type="ARBA" id="ARBA00035585"/>
    </source>
</evidence>
<name>A0A1H9YCJ0_9BACI</name>
<keyword evidence="10" id="KW-0479">Metal-binding</keyword>
<dbReference type="Proteomes" id="UP000199095">
    <property type="component" value="Unassembled WGS sequence"/>
</dbReference>
<dbReference type="Pfam" id="PF02537">
    <property type="entry name" value="CRCB"/>
    <property type="match status" value="1"/>
</dbReference>
<dbReference type="GO" id="GO:0062054">
    <property type="term" value="F:fluoride channel activity"/>
    <property type="evidence" value="ECO:0007669"/>
    <property type="project" value="UniProtKB-UniRule"/>
</dbReference>
<comment type="function">
    <text evidence="9 10">Fluoride-specific ion channel. Important for reducing fluoride concentration in the cell, thus reducing its toxicity.</text>
</comment>
<keyword evidence="3 10" id="KW-0812">Transmembrane</keyword>
<keyword evidence="2 10" id="KW-1003">Cell membrane</keyword>
<protein>
    <recommendedName>
        <fullName evidence="10">Fluoride-specific ion channel FluC</fullName>
    </recommendedName>
</protein>
<evidence type="ECO:0000256" key="3">
    <source>
        <dbReference type="ARBA" id="ARBA00022692"/>
    </source>
</evidence>
<keyword evidence="10" id="KW-0813">Transport</keyword>
<gene>
    <name evidence="10" type="primary">fluC</name>
    <name evidence="10" type="synonym">crcB</name>
    <name evidence="11" type="ORF">SAMN05421676_101110</name>
</gene>
<comment type="activity regulation">
    <text evidence="10">Na(+) is not transported, but it plays an essential structural role and its presence is essential for fluoride channel function.</text>
</comment>
<evidence type="ECO:0000256" key="2">
    <source>
        <dbReference type="ARBA" id="ARBA00022475"/>
    </source>
</evidence>
<comment type="similarity">
    <text evidence="7 10">Belongs to the fluoride channel Fluc/FEX (TC 1.A.43) family.</text>
</comment>
<dbReference type="PANTHER" id="PTHR28259">
    <property type="entry name" value="FLUORIDE EXPORT PROTEIN 1-RELATED"/>
    <property type="match status" value="1"/>
</dbReference>
<feature type="transmembrane region" description="Helical" evidence="10">
    <location>
        <begin position="28"/>
        <end position="47"/>
    </location>
</feature>
<dbReference type="GO" id="GO:0140114">
    <property type="term" value="P:cellular detoxification of fluoride"/>
    <property type="evidence" value="ECO:0007669"/>
    <property type="project" value="UniProtKB-UniRule"/>
</dbReference>
<dbReference type="InterPro" id="IPR003691">
    <property type="entry name" value="FluC"/>
</dbReference>
<evidence type="ECO:0000256" key="4">
    <source>
        <dbReference type="ARBA" id="ARBA00022989"/>
    </source>
</evidence>
<comment type="catalytic activity">
    <reaction evidence="8">
        <text>fluoride(in) = fluoride(out)</text>
        <dbReference type="Rhea" id="RHEA:76159"/>
        <dbReference type="ChEBI" id="CHEBI:17051"/>
    </reaction>
    <physiologicalReaction direction="left-to-right" evidence="8">
        <dbReference type="Rhea" id="RHEA:76160"/>
    </physiologicalReaction>
</comment>
<keyword evidence="4 10" id="KW-1133">Transmembrane helix</keyword>
<evidence type="ECO:0000256" key="10">
    <source>
        <dbReference type="HAMAP-Rule" id="MF_00454"/>
    </source>
</evidence>
<evidence type="ECO:0000256" key="1">
    <source>
        <dbReference type="ARBA" id="ARBA00004651"/>
    </source>
</evidence>
<keyword evidence="10" id="KW-0406">Ion transport</keyword>
<dbReference type="EMBL" id="FOHJ01000001">
    <property type="protein sequence ID" value="SES66574.1"/>
    <property type="molecule type" value="Genomic_DNA"/>
</dbReference>
<dbReference type="GO" id="GO:0005886">
    <property type="term" value="C:plasma membrane"/>
    <property type="evidence" value="ECO:0007669"/>
    <property type="project" value="UniProtKB-SubCell"/>
</dbReference>
<feature type="transmembrane region" description="Helical" evidence="10">
    <location>
        <begin position="88"/>
        <end position="109"/>
    </location>
</feature>
<dbReference type="AlphaFoldDB" id="A0A1H9YCJ0"/>